<protein>
    <submittedName>
        <fullName evidence="3">Lipoprotein, putative</fullName>
    </submittedName>
</protein>
<reference evidence="3" key="1">
    <citation type="submission" date="2008-06" db="EMBL/GenBank/DDBJ databases">
        <title>Complete sequence of Chlorobaculum parvum NCIB 8327.</title>
        <authorList>
            <consortium name="US DOE Joint Genome Institute"/>
            <person name="Lucas S."/>
            <person name="Copeland A."/>
            <person name="Lapidus A."/>
            <person name="Glavina del Rio T."/>
            <person name="Dalin E."/>
            <person name="Tice H."/>
            <person name="Bruce D."/>
            <person name="Goodwin L."/>
            <person name="Pitluck S."/>
            <person name="Schmutz J."/>
            <person name="Larimer F."/>
            <person name="Land M."/>
            <person name="Hauser L."/>
            <person name="Kyrpides N."/>
            <person name="Mikhailova N."/>
            <person name="Zhao F."/>
            <person name="Li T."/>
            <person name="Liu Z."/>
            <person name="Overmann J."/>
            <person name="Bryant D.A."/>
            <person name="Richardson P."/>
        </authorList>
    </citation>
    <scope>NUCLEOTIDE SEQUENCE [LARGE SCALE GENOMIC DNA]</scope>
    <source>
        <strain evidence="3">NCIB 8327</strain>
    </source>
</reference>
<organism evidence="3 4">
    <name type="scientific">Chlorobaculum parvum (strain DSM 263 / NCIMB 8327)</name>
    <name type="common">Chlorobium vibrioforme subsp. thiosulfatophilum</name>
    <dbReference type="NCBI Taxonomy" id="517417"/>
    <lineage>
        <taxon>Bacteria</taxon>
        <taxon>Pseudomonadati</taxon>
        <taxon>Chlorobiota</taxon>
        <taxon>Chlorobiia</taxon>
        <taxon>Chlorobiales</taxon>
        <taxon>Chlorobiaceae</taxon>
        <taxon>Chlorobaculum</taxon>
    </lineage>
</organism>
<dbReference type="PROSITE" id="PS51257">
    <property type="entry name" value="PROKAR_LIPOPROTEIN"/>
    <property type="match status" value="1"/>
</dbReference>
<evidence type="ECO:0000313" key="4">
    <source>
        <dbReference type="Proteomes" id="UP000008811"/>
    </source>
</evidence>
<evidence type="ECO:0000256" key="1">
    <source>
        <dbReference type="SAM" id="SignalP"/>
    </source>
</evidence>
<dbReference type="InterPro" id="IPR025362">
    <property type="entry name" value="DUF4266"/>
</dbReference>
<dbReference type="OrthoDB" id="5574393at2"/>
<dbReference type="HOGENOM" id="CLU_177704_0_1_10"/>
<keyword evidence="1" id="KW-0732">Signal</keyword>
<dbReference type="eggNOG" id="ENOG5032YN8">
    <property type="taxonomic scope" value="Bacteria"/>
</dbReference>
<keyword evidence="3" id="KW-0449">Lipoprotein</keyword>
<keyword evidence="4" id="KW-1185">Reference proteome</keyword>
<sequence length="73" mass="7502">MSNTGKALLLAMMSFVGLAGCASVQPWEKQNLAKPAMTFDRDRLESGYTEHIYSSKEAASGGAGIGGGGCGCN</sequence>
<accession>B3QNE2</accession>
<feature type="domain" description="DUF4266" evidence="2">
    <location>
        <begin position="24"/>
        <end position="73"/>
    </location>
</feature>
<dbReference type="Pfam" id="PF14086">
    <property type="entry name" value="DUF4266"/>
    <property type="match status" value="1"/>
</dbReference>
<evidence type="ECO:0000259" key="2">
    <source>
        <dbReference type="Pfam" id="PF14086"/>
    </source>
</evidence>
<feature type="chain" id="PRO_5002797707" evidence="1">
    <location>
        <begin position="20"/>
        <end position="73"/>
    </location>
</feature>
<dbReference type="EMBL" id="CP001099">
    <property type="protein sequence ID" value="ACF11445.1"/>
    <property type="molecule type" value="Genomic_DNA"/>
</dbReference>
<dbReference type="AlphaFoldDB" id="B3QNE2"/>
<dbReference type="KEGG" id="cpc:Cpar_1037"/>
<gene>
    <name evidence="3" type="ordered locus">Cpar_1037</name>
</gene>
<dbReference type="RefSeq" id="WP_012502278.1">
    <property type="nucleotide sequence ID" value="NC_011027.1"/>
</dbReference>
<feature type="signal peptide" evidence="1">
    <location>
        <begin position="1"/>
        <end position="19"/>
    </location>
</feature>
<dbReference type="Proteomes" id="UP000008811">
    <property type="component" value="Chromosome"/>
</dbReference>
<proteinExistence type="predicted"/>
<name>B3QNE2_CHLP8</name>
<dbReference type="STRING" id="517417.Cpar_1037"/>
<evidence type="ECO:0000313" key="3">
    <source>
        <dbReference type="EMBL" id="ACF11445.1"/>
    </source>
</evidence>